<accession>A0ABS1XQ12</accession>
<reference evidence="3 4" key="1">
    <citation type="submission" date="2021-01" db="EMBL/GenBank/DDBJ databases">
        <title>Draft genome sequence of Micromonospora sp. strain STR1_7.</title>
        <authorList>
            <person name="Karlyshev A."/>
            <person name="Jawad R."/>
        </authorList>
    </citation>
    <scope>NUCLEOTIDE SEQUENCE [LARGE SCALE GENOMIC DNA]</scope>
    <source>
        <strain evidence="3 4">STR1-7</strain>
    </source>
</reference>
<dbReference type="Proteomes" id="UP000601027">
    <property type="component" value="Unassembled WGS sequence"/>
</dbReference>
<proteinExistence type="predicted"/>
<feature type="compositionally biased region" description="Low complexity" evidence="1">
    <location>
        <begin position="33"/>
        <end position="64"/>
    </location>
</feature>
<gene>
    <name evidence="3" type="ORF">JNW91_05310</name>
</gene>
<evidence type="ECO:0000313" key="3">
    <source>
        <dbReference type="EMBL" id="MBM0231338.1"/>
    </source>
</evidence>
<keyword evidence="4" id="KW-1185">Reference proteome</keyword>
<name>A0ABS1XQ12_9ACTN</name>
<keyword evidence="2" id="KW-0732">Signal</keyword>
<sequence>MLVRTPVSRTSAALVGGLLTALLAAGCGQGDDPSVATTSTSTTSAAPPSASAARARPPTHAVLI</sequence>
<evidence type="ECO:0000256" key="2">
    <source>
        <dbReference type="SAM" id="SignalP"/>
    </source>
</evidence>
<protein>
    <recommendedName>
        <fullName evidence="5">ABC transporter substrate-binding protein</fullName>
    </recommendedName>
</protein>
<dbReference type="EMBL" id="JAEVHM010000014">
    <property type="protein sequence ID" value="MBM0231338.1"/>
    <property type="molecule type" value="Genomic_DNA"/>
</dbReference>
<feature type="non-terminal residue" evidence="3">
    <location>
        <position position="64"/>
    </location>
</feature>
<feature type="signal peptide" evidence="2">
    <location>
        <begin position="1"/>
        <end position="24"/>
    </location>
</feature>
<feature type="chain" id="PRO_5045362865" description="ABC transporter substrate-binding protein" evidence="2">
    <location>
        <begin position="25"/>
        <end position="64"/>
    </location>
</feature>
<evidence type="ECO:0008006" key="5">
    <source>
        <dbReference type="Google" id="ProtNLM"/>
    </source>
</evidence>
<organism evidence="3 4">
    <name type="scientific">Micromonospora parastrephiae</name>
    <dbReference type="NCBI Taxonomy" id="2806101"/>
    <lineage>
        <taxon>Bacteria</taxon>
        <taxon>Bacillati</taxon>
        <taxon>Actinomycetota</taxon>
        <taxon>Actinomycetes</taxon>
        <taxon>Micromonosporales</taxon>
        <taxon>Micromonosporaceae</taxon>
        <taxon>Micromonospora</taxon>
    </lineage>
</organism>
<evidence type="ECO:0000256" key="1">
    <source>
        <dbReference type="SAM" id="MobiDB-lite"/>
    </source>
</evidence>
<feature type="region of interest" description="Disordered" evidence="1">
    <location>
        <begin position="29"/>
        <end position="64"/>
    </location>
</feature>
<evidence type="ECO:0000313" key="4">
    <source>
        <dbReference type="Proteomes" id="UP000601027"/>
    </source>
</evidence>
<dbReference type="PROSITE" id="PS51257">
    <property type="entry name" value="PROKAR_LIPOPROTEIN"/>
    <property type="match status" value="1"/>
</dbReference>
<comment type="caution">
    <text evidence="3">The sequence shown here is derived from an EMBL/GenBank/DDBJ whole genome shotgun (WGS) entry which is preliminary data.</text>
</comment>